<evidence type="ECO:0000313" key="7">
    <source>
        <dbReference type="Proteomes" id="UP000284772"/>
    </source>
</evidence>
<gene>
    <name evidence="3" type="ORF">DWX27_09250</name>
    <name evidence="5" type="ORF">DWZ32_07665</name>
    <name evidence="4" type="ORF">DWZ95_03285</name>
    <name evidence="6" type="ORF">EAJ06_18450</name>
</gene>
<dbReference type="RefSeq" id="WP_115503259.1">
    <property type="nucleotide sequence ID" value="NZ_CABMMK010000006.1"/>
</dbReference>
<reference evidence="7 8" key="1">
    <citation type="submission" date="2018-08" db="EMBL/GenBank/DDBJ databases">
        <title>A genome reference for cultivated species of the human gut microbiota.</title>
        <authorList>
            <person name="Zou Y."/>
            <person name="Xue W."/>
            <person name="Luo G."/>
        </authorList>
    </citation>
    <scope>NUCLEOTIDE SEQUENCE [LARGE SCALE GENOMIC DNA]</scope>
    <source>
        <strain evidence="3 7">AF19-10AC</strain>
        <strain evidence="5 9">AF31-23</strain>
        <strain evidence="4 8">AF36-16BH</strain>
    </source>
</reference>
<dbReference type="EMBL" id="RCXO01000027">
    <property type="protein sequence ID" value="RYT78475.1"/>
    <property type="molecule type" value="Genomic_DNA"/>
</dbReference>
<evidence type="ECO:0000313" key="8">
    <source>
        <dbReference type="Proteomes" id="UP000285013"/>
    </source>
</evidence>
<dbReference type="EMBL" id="QRQM01000007">
    <property type="protein sequence ID" value="RHN07936.1"/>
    <property type="molecule type" value="Genomic_DNA"/>
</dbReference>
<dbReference type="Gene3D" id="3.40.50.11350">
    <property type="match status" value="1"/>
</dbReference>
<dbReference type="Pfam" id="PF01531">
    <property type="entry name" value="Glyco_transf_11"/>
    <property type="match status" value="1"/>
</dbReference>
<evidence type="ECO:0000313" key="3">
    <source>
        <dbReference type="EMBL" id="RGT53141.1"/>
    </source>
</evidence>
<dbReference type="OrthoDB" id="9794601at2"/>
<dbReference type="AlphaFoldDB" id="A0A412P9S6"/>
<dbReference type="InterPro" id="IPR002516">
    <property type="entry name" value="Glyco_trans_11"/>
</dbReference>
<dbReference type="CDD" id="cd11301">
    <property type="entry name" value="Fut1_Fut2_like"/>
    <property type="match status" value="1"/>
</dbReference>
<dbReference type="Proteomes" id="UP000285013">
    <property type="component" value="Unassembled WGS sequence"/>
</dbReference>
<keyword evidence="2 6" id="KW-0808">Transferase</keyword>
<protein>
    <submittedName>
        <fullName evidence="6">Alpha-1,2-fucosyltransferase</fullName>
    </submittedName>
</protein>
<evidence type="ECO:0000313" key="10">
    <source>
        <dbReference type="Proteomes" id="UP000291191"/>
    </source>
</evidence>
<dbReference type="Proteomes" id="UP000284772">
    <property type="component" value="Unassembled WGS sequence"/>
</dbReference>
<dbReference type="EMBL" id="QRWT01000007">
    <property type="protein sequence ID" value="RGT53141.1"/>
    <property type="molecule type" value="Genomic_DNA"/>
</dbReference>
<proteinExistence type="predicted"/>
<dbReference type="EMBL" id="QRPE01000002">
    <property type="protein sequence ID" value="RHL95855.1"/>
    <property type="molecule type" value="Genomic_DNA"/>
</dbReference>
<sequence length="286" mass="33472">MDKVIVRLWGGIGNQLFQYSFGEYLRNTKSVRVEYDCNSFGNSDKLRKLEIESAVGSIPITTENAISKYTGVINRVIRCIYNISNKFVLEENFSEEKFDLLKQRKGEVYLQGYWQKQLYASWALNSGVLNLSKMPLSIELQDYYQKITTEEESISLHIRRGDYFTPRYIKKFGVCSPKYYQNSIAYLQNKIKRNIKIFIFSDDPQWVIKNIKLPSDSIFVKNYKVPQASYIYLMSLCKYNIISNSSFSWWGAFLNRNPNKMVISPEKWTLNSDKTLALSEWVKLSV</sequence>
<dbReference type="Proteomes" id="UP000291191">
    <property type="component" value="Unassembled WGS sequence"/>
</dbReference>
<dbReference type="PANTHER" id="PTHR11927">
    <property type="entry name" value="GALACTOSIDE 2-L-FUCOSYLTRANSFERASE"/>
    <property type="match status" value="1"/>
</dbReference>
<name>A0A412P9S6_9BACE</name>
<reference evidence="6 10" key="2">
    <citation type="journal article" date="2019" name="Science, e1252229">
        <title>Invertible promoters mediate bacterial phase variation, antibiotic resistance, and host adaptation in the gut.</title>
        <authorList>
            <person name="Jiang X."/>
            <person name="Hall A.B."/>
            <person name="Arthur T.D."/>
            <person name="Plichta D.R."/>
            <person name="Covington C.T."/>
            <person name="Poyet M."/>
            <person name="Crothers J."/>
            <person name="Moses P.L."/>
            <person name="Tolonen A.C."/>
            <person name="Vlamakis H."/>
            <person name="Alm E.J."/>
            <person name="Xavier R.J."/>
        </authorList>
    </citation>
    <scope>NUCLEOTIDE SEQUENCE [LARGE SCALE GENOMIC DNA]</scope>
    <source>
        <strain evidence="10">bf_0095</strain>
        <strain evidence="6">Bf_0095</strain>
    </source>
</reference>
<keyword evidence="10" id="KW-1185">Reference proteome</keyword>
<evidence type="ECO:0000313" key="5">
    <source>
        <dbReference type="EMBL" id="RHN07936.1"/>
    </source>
</evidence>
<accession>A0A412P9S6</accession>
<evidence type="ECO:0000313" key="9">
    <source>
        <dbReference type="Proteomes" id="UP000286003"/>
    </source>
</evidence>
<evidence type="ECO:0000256" key="2">
    <source>
        <dbReference type="ARBA" id="ARBA00022679"/>
    </source>
</evidence>
<evidence type="ECO:0000313" key="4">
    <source>
        <dbReference type="EMBL" id="RHL95855.1"/>
    </source>
</evidence>
<dbReference type="GO" id="GO:0005975">
    <property type="term" value="P:carbohydrate metabolic process"/>
    <property type="evidence" value="ECO:0007669"/>
    <property type="project" value="InterPro"/>
</dbReference>
<dbReference type="GO" id="GO:0008107">
    <property type="term" value="F:galactoside 2-alpha-L-fucosyltransferase activity"/>
    <property type="evidence" value="ECO:0007669"/>
    <property type="project" value="InterPro"/>
</dbReference>
<dbReference type="PANTHER" id="PTHR11927:SF9">
    <property type="entry name" value="L-FUCOSYLTRANSFERASE"/>
    <property type="match status" value="1"/>
</dbReference>
<evidence type="ECO:0000256" key="1">
    <source>
        <dbReference type="ARBA" id="ARBA00022676"/>
    </source>
</evidence>
<keyword evidence="1 6" id="KW-0328">Glycosyltransferase</keyword>
<comment type="caution">
    <text evidence="6">The sequence shown here is derived from an EMBL/GenBank/DDBJ whole genome shotgun (WGS) entry which is preliminary data.</text>
</comment>
<organism evidence="6 10">
    <name type="scientific">Bacteroides intestinalis</name>
    <dbReference type="NCBI Taxonomy" id="329854"/>
    <lineage>
        <taxon>Bacteria</taxon>
        <taxon>Pseudomonadati</taxon>
        <taxon>Bacteroidota</taxon>
        <taxon>Bacteroidia</taxon>
        <taxon>Bacteroidales</taxon>
        <taxon>Bacteroidaceae</taxon>
        <taxon>Bacteroides</taxon>
    </lineage>
</organism>
<dbReference type="Proteomes" id="UP000286003">
    <property type="component" value="Unassembled WGS sequence"/>
</dbReference>
<evidence type="ECO:0000313" key="6">
    <source>
        <dbReference type="EMBL" id="RYT78475.1"/>
    </source>
</evidence>
<dbReference type="GO" id="GO:0016020">
    <property type="term" value="C:membrane"/>
    <property type="evidence" value="ECO:0007669"/>
    <property type="project" value="InterPro"/>
</dbReference>